<dbReference type="Pfam" id="PF10167">
    <property type="entry name" value="BORCS8"/>
    <property type="match status" value="1"/>
</dbReference>
<organism evidence="1 2">
    <name type="scientific">Pristionchus entomophagus</name>
    <dbReference type="NCBI Taxonomy" id="358040"/>
    <lineage>
        <taxon>Eukaryota</taxon>
        <taxon>Metazoa</taxon>
        <taxon>Ecdysozoa</taxon>
        <taxon>Nematoda</taxon>
        <taxon>Chromadorea</taxon>
        <taxon>Rhabditida</taxon>
        <taxon>Rhabditina</taxon>
        <taxon>Diplogasteromorpha</taxon>
        <taxon>Diplogasteroidea</taxon>
        <taxon>Neodiplogasteridae</taxon>
        <taxon>Pristionchus</taxon>
    </lineage>
</organism>
<protein>
    <recommendedName>
        <fullName evidence="3">BLOC-1-related complex subunit 7</fullName>
    </recommendedName>
</protein>
<dbReference type="InterPro" id="IPR019320">
    <property type="entry name" value="BORCS8"/>
</dbReference>
<evidence type="ECO:0008006" key="3">
    <source>
        <dbReference type="Google" id="ProtNLM"/>
    </source>
</evidence>
<dbReference type="Proteomes" id="UP001432027">
    <property type="component" value="Unassembled WGS sequence"/>
</dbReference>
<comment type="caution">
    <text evidence="1">The sequence shown here is derived from an EMBL/GenBank/DDBJ whole genome shotgun (WGS) entry which is preliminary data.</text>
</comment>
<accession>A0AAV5U1L1</accession>
<dbReference type="EMBL" id="BTSX01000005">
    <property type="protein sequence ID" value="GMT00709.1"/>
    <property type="molecule type" value="Genomic_DNA"/>
</dbReference>
<name>A0AAV5U1L1_9BILA</name>
<dbReference type="AlphaFoldDB" id="A0AAV5U1L1"/>
<proteinExistence type="predicted"/>
<keyword evidence="2" id="KW-1185">Reference proteome</keyword>
<evidence type="ECO:0000313" key="2">
    <source>
        <dbReference type="Proteomes" id="UP001432027"/>
    </source>
</evidence>
<sequence length="122" mass="13816">LSRMQSVRSKELSSRCNLLAERITEATLLVDHDPSLALYRLNEHISRSLPVIVNTKLKLNVSSIKMIHVQRDLENAIKVAQGIDNSASSIDRSSRLLEQCIHFKDQISATQLKPSRSLRLKK</sequence>
<reference evidence="1" key="1">
    <citation type="submission" date="2023-10" db="EMBL/GenBank/DDBJ databases">
        <title>Genome assembly of Pristionchus species.</title>
        <authorList>
            <person name="Yoshida K."/>
            <person name="Sommer R.J."/>
        </authorList>
    </citation>
    <scope>NUCLEOTIDE SEQUENCE</scope>
    <source>
        <strain evidence="1">RS0144</strain>
    </source>
</reference>
<evidence type="ECO:0000313" key="1">
    <source>
        <dbReference type="EMBL" id="GMT00709.1"/>
    </source>
</evidence>
<feature type="non-terminal residue" evidence="1">
    <location>
        <position position="1"/>
    </location>
</feature>
<gene>
    <name evidence="1" type="ORF">PENTCL1PPCAC_22883</name>
</gene>